<evidence type="ECO:0000256" key="1">
    <source>
        <dbReference type="SAM" id="MobiDB-lite"/>
    </source>
</evidence>
<dbReference type="Proteomes" id="UP001345219">
    <property type="component" value="Chromosome 24"/>
</dbReference>
<proteinExistence type="predicted"/>
<dbReference type="AlphaFoldDB" id="A0AAN7KVM0"/>
<dbReference type="EMBL" id="JAXIOK010000005">
    <property type="protein sequence ID" value="KAK4769882.1"/>
    <property type="molecule type" value="Genomic_DNA"/>
</dbReference>
<organism evidence="2 3">
    <name type="scientific">Trapa incisa</name>
    <dbReference type="NCBI Taxonomy" id="236973"/>
    <lineage>
        <taxon>Eukaryota</taxon>
        <taxon>Viridiplantae</taxon>
        <taxon>Streptophyta</taxon>
        <taxon>Embryophyta</taxon>
        <taxon>Tracheophyta</taxon>
        <taxon>Spermatophyta</taxon>
        <taxon>Magnoliopsida</taxon>
        <taxon>eudicotyledons</taxon>
        <taxon>Gunneridae</taxon>
        <taxon>Pentapetalae</taxon>
        <taxon>rosids</taxon>
        <taxon>malvids</taxon>
        <taxon>Myrtales</taxon>
        <taxon>Lythraceae</taxon>
        <taxon>Trapa</taxon>
    </lineage>
</organism>
<sequence length="139" mass="15610">MEARIDADAHHYYGMASAGKRCLDWNLNDWRWDGDLFIAKPLNPAPSAYLAQQFFPQENGIPTAGNSSNSSPSCSDEVNVGVDTGKRGLEKRRRFVVDKDVQLLKGRLRPGKVVAGRKLKLLGVLEIVQFVRWRTVELI</sequence>
<evidence type="ECO:0000313" key="2">
    <source>
        <dbReference type="EMBL" id="KAK4769882.1"/>
    </source>
</evidence>
<accession>A0AAN7KVM0</accession>
<keyword evidence="3" id="KW-1185">Reference proteome</keyword>
<reference evidence="2 3" key="1">
    <citation type="journal article" date="2023" name="Hortic Res">
        <title>Pangenome of water caltrop reveals structural variations and asymmetric subgenome divergence after allopolyploidization.</title>
        <authorList>
            <person name="Zhang X."/>
            <person name="Chen Y."/>
            <person name="Wang L."/>
            <person name="Yuan Y."/>
            <person name="Fang M."/>
            <person name="Shi L."/>
            <person name="Lu R."/>
            <person name="Comes H.P."/>
            <person name="Ma Y."/>
            <person name="Chen Y."/>
            <person name="Huang G."/>
            <person name="Zhou Y."/>
            <person name="Zheng Z."/>
            <person name="Qiu Y."/>
        </authorList>
    </citation>
    <scope>NUCLEOTIDE SEQUENCE [LARGE SCALE GENOMIC DNA]</scope>
    <source>
        <tissue evidence="2">Roots</tissue>
    </source>
</reference>
<comment type="caution">
    <text evidence="2">The sequence shown here is derived from an EMBL/GenBank/DDBJ whole genome shotgun (WGS) entry which is preliminary data.</text>
</comment>
<feature type="region of interest" description="Disordered" evidence="1">
    <location>
        <begin position="60"/>
        <end position="81"/>
    </location>
</feature>
<feature type="compositionally biased region" description="Low complexity" evidence="1">
    <location>
        <begin position="66"/>
        <end position="75"/>
    </location>
</feature>
<name>A0AAN7KVM0_9MYRT</name>
<gene>
    <name evidence="2" type="ORF">SAY87_030414</name>
</gene>
<evidence type="ECO:0000313" key="3">
    <source>
        <dbReference type="Proteomes" id="UP001345219"/>
    </source>
</evidence>
<protein>
    <submittedName>
        <fullName evidence="2">Uncharacterized protein</fullName>
    </submittedName>
</protein>